<dbReference type="AlphaFoldDB" id="A0A5J4X5H1"/>
<evidence type="ECO:0000313" key="3">
    <source>
        <dbReference type="Proteomes" id="UP000324800"/>
    </source>
</evidence>
<dbReference type="EMBL" id="SNRW01000290">
    <property type="protein sequence ID" value="KAA6402072.1"/>
    <property type="molecule type" value="Genomic_DNA"/>
</dbReference>
<protein>
    <submittedName>
        <fullName evidence="2">Uncharacterized protein</fullName>
    </submittedName>
</protein>
<name>A0A5J4X5H1_9EUKA</name>
<feature type="region of interest" description="Disordered" evidence="1">
    <location>
        <begin position="15"/>
        <end position="34"/>
    </location>
</feature>
<accession>A0A5J4X5H1</accession>
<gene>
    <name evidence="2" type="ORF">EZS28_002406</name>
</gene>
<reference evidence="2 3" key="1">
    <citation type="submission" date="2019-03" db="EMBL/GenBank/DDBJ databases">
        <title>Single cell metagenomics reveals metabolic interactions within the superorganism composed of flagellate Streblomastix strix and complex community of Bacteroidetes bacteria on its surface.</title>
        <authorList>
            <person name="Treitli S.C."/>
            <person name="Kolisko M."/>
            <person name="Husnik F."/>
            <person name="Keeling P."/>
            <person name="Hampl V."/>
        </authorList>
    </citation>
    <scope>NUCLEOTIDE SEQUENCE [LARGE SCALE GENOMIC DNA]</scope>
    <source>
        <strain evidence="2">ST1C</strain>
    </source>
</reference>
<feature type="compositionally biased region" description="Basic and acidic residues" evidence="1">
    <location>
        <begin position="15"/>
        <end position="31"/>
    </location>
</feature>
<proteinExistence type="predicted"/>
<dbReference type="Proteomes" id="UP000324800">
    <property type="component" value="Unassembled WGS sequence"/>
</dbReference>
<organism evidence="2 3">
    <name type="scientific">Streblomastix strix</name>
    <dbReference type="NCBI Taxonomy" id="222440"/>
    <lineage>
        <taxon>Eukaryota</taxon>
        <taxon>Metamonada</taxon>
        <taxon>Preaxostyla</taxon>
        <taxon>Oxymonadida</taxon>
        <taxon>Streblomastigidae</taxon>
        <taxon>Streblomastix</taxon>
    </lineage>
</organism>
<sequence length="96" mass="11048">MISYSEGRIKVMAKDDRSVSYEGGQRKESAKVDQQMDQDYTDVNKGKKILTADASTTSWSATLKLQNLMEKIQFQTDRNINWRLSRCNQIEIEAVL</sequence>
<evidence type="ECO:0000313" key="2">
    <source>
        <dbReference type="EMBL" id="KAA6402072.1"/>
    </source>
</evidence>
<evidence type="ECO:0000256" key="1">
    <source>
        <dbReference type="SAM" id="MobiDB-lite"/>
    </source>
</evidence>
<comment type="caution">
    <text evidence="2">The sequence shown here is derived from an EMBL/GenBank/DDBJ whole genome shotgun (WGS) entry which is preliminary data.</text>
</comment>